<keyword evidence="4" id="KW-0732">Signal</keyword>
<evidence type="ECO:0000256" key="4">
    <source>
        <dbReference type="ARBA" id="ARBA00022729"/>
    </source>
</evidence>
<accession>A0A2D0N316</accession>
<keyword evidence="2" id="KW-0134">Cell wall</keyword>
<evidence type="ECO:0000313" key="9">
    <source>
        <dbReference type="Proteomes" id="UP000223913"/>
    </source>
</evidence>
<dbReference type="EMBL" id="PDUD01000035">
    <property type="protein sequence ID" value="PHN02894.1"/>
    <property type="molecule type" value="Genomic_DNA"/>
</dbReference>
<comment type="caution">
    <text evidence="8">The sequence shown here is derived from an EMBL/GenBank/DDBJ whole genome shotgun (WGS) entry which is preliminary data.</text>
</comment>
<protein>
    <recommendedName>
        <fullName evidence="10">Secretion system C-terminal sorting domain-containing protein</fullName>
    </recommendedName>
</protein>
<dbReference type="InterPro" id="IPR000494">
    <property type="entry name" value="Rcpt_L-dom"/>
</dbReference>
<name>A0A2D0N316_FLAN2</name>
<evidence type="ECO:0000313" key="8">
    <source>
        <dbReference type="EMBL" id="PHN02894.1"/>
    </source>
</evidence>
<evidence type="ECO:0000259" key="6">
    <source>
        <dbReference type="Pfam" id="PF01030"/>
    </source>
</evidence>
<dbReference type="AlphaFoldDB" id="A0A2D0N316"/>
<dbReference type="OrthoDB" id="1405746at2"/>
<keyword evidence="3" id="KW-0964">Secreted</keyword>
<feature type="domain" description="Receptor L-domain" evidence="6">
    <location>
        <begin position="59"/>
        <end position="136"/>
    </location>
</feature>
<feature type="domain" description="Secretion system C-terminal sorting" evidence="7">
    <location>
        <begin position="432"/>
        <end position="511"/>
    </location>
</feature>
<dbReference type="Gene3D" id="3.80.20.20">
    <property type="entry name" value="Receptor L-domain"/>
    <property type="match status" value="2"/>
</dbReference>
<evidence type="ECO:0000256" key="3">
    <source>
        <dbReference type="ARBA" id="ARBA00022525"/>
    </source>
</evidence>
<dbReference type="Pfam" id="PF01030">
    <property type="entry name" value="Recep_L_domain"/>
    <property type="match status" value="1"/>
</dbReference>
<keyword evidence="9" id="KW-1185">Reference proteome</keyword>
<reference evidence="8 9" key="1">
    <citation type="submission" date="2017-10" db="EMBL/GenBank/DDBJ databases">
        <title>The draft genome sequence of Lewinella nigricans NBRC 102662.</title>
        <authorList>
            <person name="Wang K."/>
        </authorList>
    </citation>
    <scope>NUCLEOTIDE SEQUENCE [LARGE SCALE GENOMIC DNA]</scope>
    <source>
        <strain evidence="8 9">NBRC 102662</strain>
    </source>
</reference>
<dbReference type="Pfam" id="PF18962">
    <property type="entry name" value="Por_Secre_tail"/>
    <property type="match status" value="1"/>
</dbReference>
<evidence type="ECO:0000256" key="2">
    <source>
        <dbReference type="ARBA" id="ARBA00022512"/>
    </source>
</evidence>
<dbReference type="PANTHER" id="PTHR31018">
    <property type="entry name" value="SPORULATION-SPECIFIC PROTEIN-RELATED"/>
    <property type="match status" value="1"/>
</dbReference>
<dbReference type="PANTHER" id="PTHR31018:SF3">
    <property type="entry name" value="RECEPTOR PROTEIN-TYROSINE KINASE"/>
    <property type="match status" value="1"/>
</dbReference>
<dbReference type="Proteomes" id="UP000223913">
    <property type="component" value="Unassembled WGS sequence"/>
</dbReference>
<dbReference type="InterPro" id="IPR055015">
    <property type="entry name" value="GCX_COOH"/>
</dbReference>
<evidence type="ECO:0000256" key="5">
    <source>
        <dbReference type="ARBA" id="ARBA00023180"/>
    </source>
</evidence>
<dbReference type="InterPro" id="IPR051648">
    <property type="entry name" value="CWI-Assembly_Regulator"/>
</dbReference>
<gene>
    <name evidence="8" type="ORF">CRP01_29235</name>
</gene>
<evidence type="ECO:0008006" key="10">
    <source>
        <dbReference type="Google" id="ProtNLM"/>
    </source>
</evidence>
<dbReference type="InterPro" id="IPR036941">
    <property type="entry name" value="Rcpt_L-dom_sf"/>
</dbReference>
<dbReference type="RefSeq" id="WP_099153609.1">
    <property type="nucleotide sequence ID" value="NZ_PDUD01000035.1"/>
</dbReference>
<dbReference type="GO" id="GO:0030313">
    <property type="term" value="C:cell envelope"/>
    <property type="evidence" value="ECO:0007669"/>
    <property type="project" value="UniProtKB-SubCell"/>
</dbReference>
<dbReference type="SUPFAM" id="SSF52058">
    <property type="entry name" value="L domain-like"/>
    <property type="match status" value="3"/>
</dbReference>
<dbReference type="InterPro" id="IPR026444">
    <property type="entry name" value="Secre_tail"/>
</dbReference>
<sequence length="514" mass="54363">MTKFTPFLPQFSVSTVKQLFILLAFFAAINVGSAQSCLPGGITFSSQADIDDFADNYPGCATITGNVIIGSLNSPSSSITSLDGLSGITAIGGTIYIQNNLNLTSLNGLHNINSIGGGLHVSGNFSLASLDGLASLTSIGDVLNIYQNRLITDLGGLAGISSLDGTVFIQGNQNLASLNGLHNLVSIGGELYISANFSLHNLVGLGNLASIGGGFYVFQNYSLSSFDGVENLLSVGGSLSISTNFSLASLSALKKLVSVGLSLDLVDNPMLSSLDGLDNIIFQNISPLIEFVIIDCPKLSFCGVQSVCTFLASGGEFIIENNANGCNTIQQISASCGNCIADTASLNDNPILDNTIMVVYDWIKSAGVIETGSKVSMQAQNYILLQPGFHAQNGSEVQLLIRDCPVSAATTTPQPVSPPASSLSIPENQLRIYPNPASDLVNIDYQLQTPQPVSLWVQAVNGQKSGNYLLRDVFREAGDWQMVINTSHLSPGMYVVFLETKQDRLVQKLLIVRN</sequence>
<organism evidence="8 9">
    <name type="scientific">Flavilitoribacter nigricans (strain ATCC 23147 / DSM 23189 / NBRC 102662 / NCIMB 1420 / SS-2)</name>
    <name type="common">Lewinella nigricans</name>
    <dbReference type="NCBI Taxonomy" id="1122177"/>
    <lineage>
        <taxon>Bacteria</taxon>
        <taxon>Pseudomonadati</taxon>
        <taxon>Bacteroidota</taxon>
        <taxon>Saprospiria</taxon>
        <taxon>Saprospirales</taxon>
        <taxon>Lewinellaceae</taxon>
        <taxon>Flavilitoribacter</taxon>
    </lineage>
</organism>
<dbReference type="NCBIfam" id="NF045639">
    <property type="entry name" value="GCX_COOH"/>
    <property type="match status" value="1"/>
</dbReference>
<comment type="subcellular location">
    <subcellularLocation>
        <location evidence="1">Secreted</location>
        <location evidence="1">Cell wall</location>
    </subcellularLocation>
</comment>
<keyword evidence="5" id="KW-0325">Glycoprotein</keyword>
<proteinExistence type="predicted"/>
<evidence type="ECO:0000256" key="1">
    <source>
        <dbReference type="ARBA" id="ARBA00004191"/>
    </source>
</evidence>
<evidence type="ECO:0000259" key="7">
    <source>
        <dbReference type="Pfam" id="PF18962"/>
    </source>
</evidence>